<dbReference type="InterPro" id="IPR017850">
    <property type="entry name" value="Alkaline_phosphatase_core_sf"/>
</dbReference>
<proteinExistence type="predicted"/>
<dbReference type="Proteomes" id="UP001165122">
    <property type="component" value="Unassembled WGS sequence"/>
</dbReference>
<dbReference type="Gene3D" id="3.40.720.10">
    <property type="entry name" value="Alkaline Phosphatase, subunit A"/>
    <property type="match status" value="1"/>
</dbReference>
<evidence type="ECO:0000313" key="1">
    <source>
        <dbReference type="EMBL" id="GMH72342.1"/>
    </source>
</evidence>
<dbReference type="EMBL" id="BRXW01000653">
    <property type="protein sequence ID" value="GMH72342.1"/>
    <property type="molecule type" value="Genomic_DNA"/>
</dbReference>
<protein>
    <submittedName>
        <fullName evidence="1">Uncharacterized protein</fullName>
    </submittedName>
</protein>
<gene>
    <name evidence="1" type="ORF">TrLO_g1663</name>
</gene>
<dbReference type="AlphaFoldDB" id="A0A9W7AHG9"/>
<name>A0A9W7AHG9_9STRA</name>
<reference evidence="2" key="1">
    <citation type="journal article" date="2023" name="Commun. Biol.">
        <title>Genome analysis of Parmales, the sister group of diatoms, reveals the evolutionary specialization of diatoms from phago-mixotrophs to photoautotrophs.</title>
        <authorList>
            <person name="Ban H."/>
            <person name="Sato S."/>
            <person name="Yoshikawa S."/>
            <person name="Yamada K."/>
            <person name="Nakamura Y."/>
            <person name="Ichinomiya M."/>
            <person name="Sato N."/>
            <person name="Blanc-Mathieu R."/>
            <person name="Endo H."/>
            <person name="Kuwata A."/>
            <person name="Ogata H."/>
        </authorList>
    </citation>
    <scope>NUCLEOTIDE SEQUENCE [LARGE SCALE GENOMIC DNA]</scope>
    <source>
        <strain evidence="2">NIES 3700</strain>
    </source>
</reference>
<organism evidence="1 2">
    <name type="scientific">Triparma laevis f. longispina</name>
    <dbReference type="NCBI Taxonomy" id="1714387"/>
    <lineage>
        <taxon>Eukaryota</taxon>
        <taxon>Sar</taxon>
        <taxon>Stramenopiles</taxon>
        <taxon>Ochrophyta</taxon>
        <taxon>Bolidophyceae</taxon>
        <taxon>Parmales</taxon>
        <taxon>Triparmaceae</taxon>
        <taxon>Triparma</taxon>
    </lineage>
</organism>
<dbReference type="OrthoDB" id="10003291at2759"/>
<keyword evidence="2" id="KW-1185">Reference proteome</keyword>
<dbReference type="SUPFAM" id="SSF53649">
    <property type="entry name" value="Alkaline phosphatase-like"/>
    <property type="match status" value="1"/>
</dbReference>
<accession>A0A9W7AHG9</accession>
<sequence length="376" mass="40707">MDPTSFVCGECKPLTSASATPAKRRRKCVVIGLDGTRPDALLLSSTTFLLPLLRTKGVSYTFTSTIAGKLPVSYPSWAETFTGTLNHGIKNNTDQGPPKTRNLLSSVIGIGLRTAMYMSGWCGFRNVFGNDSSSGDTFRSYGATSDHEACSDSVDFCRVYGMEKDCDNDDLGAFEGDGELVDDFCGRIEGEEEVEDASVLYLYNCDRVGHRDGFGLSTESYITAVREMIDNRVSKIMKAVEAREARMNEEWLVIVCTDHGGTSRTDMEDCEGNFDGSDGGNAFGQGECEGVHGLGSIKQHRNTFLLIKVPGWVDRGGEIIVDEFGESAKVTNVDVDKTVKDWFGIANDDGLGVARGIGGRRTRVEGGCACCGNKLM</sequence>
<comment type="caution">
    <text evidence="1">The sequence shown here is derived from an EMBL/GenBank/DDBJ whole genome shotgun (WGS) entry which is preliminary data.</text>
</comment>
<evidence type="ECO:0000313" key="2">
    <source>
        <dbReference type="Proteomes" id="UP001165122"/>
    </source>
</evidence>